<dbReference type="InterPro" id="IPR002204">
    <property type="entry name" value="3-OH-isobutyrate_DH-rel_CS"/>
</dbReference>
<evidence type="ECO:0000259" key="3">
    <source>
        <dbReference type="Pfam" id="PF03446"/>
    </source>
</evidence>
<dbReference type="OrthoDB" id="435038at2759"/>
<dbReference type="STRING" id="930990.A0A067MRB9"/>
<evidence type="ECO:0000256" key="2">
    <source>
        <dbReference type="SAM" id="MobiDB-lite"/>
    </source>
</evidence>
<dbReference type="InterPro" id="IPR008927">
    <property type="entry name" value="6-PGluconate_DH-like_C_sf"/>
</dbReference>
<feature type="domain" description="6-phosphogluconate dehydrogenase NADP-binding" evidence="3">
    <location>
        <begin position="27"/>
        <end position="191"/>
    </location>
</feature>
<dbReference type="SUPFAM" id="SSF51735">
    <property type="entry name" value="NAD(P)-binding Rossmann-fold domains"/>
    <property type="match status" value="1"/>
</dbReference>
<dbReference type="Proteomes" id="UP000027195">
    <property type="component" value="Unassembled WGS sequence"/>
</dbReference>
<sequence length="357" mass="38199">MSLTPSVAPHNPFSRPGTPQGGHGARQIGFIGLGSMGYIMARNLARHGSSPVLVYNRTTSKAQQLRDELGSDKVIVVESVEEITKRSNILITNLANDQVVETVYAKIEAALKADTTSSKSTIVVETSTIYPTLGGKLDERLSAIPSVHFVGCPIFGAPPAADKAHLILVMAGEYLAKKEVSWLLVPVMGRKIVDLGGNVEKAYTLKLIGNSFILSNLEVIAESMTLADKSGVGADHLFTIIKEIIVNYSKKILNDEFDGSKGFAIDGGLKDAGHMRRLAYDHNSPMPVVDAAYRNMLTARAIHQAQKAASLAQDTPPPKHEVLDWSALVAGVRVSAGLPGLLDSSAESSHGRVVQEE</sequence>
<dbReference type="InParanoid" id="A0A067MRB9"/>
<dbReference type="Pfam" id="PF03446">
    <property type="entry name" value="NAD_binding_2"/>
    <property type="match status" value="1"/>
</dbReference>
<accession>A0A067MRB9</accession>
<feature type="region of interest" description="Disordered" evidence="2">
    <location>
        <begin position="1"/>
        <end position="26"/>
    </location>
</feature>
<dbReference type="Gene3D" id="1.10.1040.10">
    <property type="entry name" value="N-(1-d-carboxylethyl)-l-norvaline Dehydrogenase, domain 2"/>
    <property type="match status" value="1"/>
</dbReference>
<dbReference type="HOGENOM" id="CLU_035117_5_2_1"/>
<protein>
    <recommendedName>
        <fullName evidence="3">6-phosphogluconate dehydrogenase NADP-binding domain-containing protein</fullName>
    </recommendedName>
</protein>
<dbReference type="EMBL" id="KL198022">
    <property type="protein sequence ID" value="KDQ18273.1"/>
    <property type="molecule type" value="Genomic_DNA"/>
</dbReference>
<dbReference type="InterPro" id="IPR036291">
    <property type="entry name" value="NAD(P)-bd_dom_sf"/>
</dbReference>
<evidence type="ECO:0000256" key="1">
    <source>
        <dbReference type="ARBA" id="ARBA00007598"/>
    </source>
</evidence>
<dbReference type="Gene3D" id="3.40.50.720">
    <property type="entry name" value="NAD(P)-binding Rossmann-like Domain"/>
    <property type="match status" value="1"/>
</dbReference>
<dbReference type="InterPro" id="IPR013328">
    <property type="entry name" value="6PGD_dom2"/>
</dbReference>
<dbReference type="PANTHER" id="PTHR43580:SF8">
    <property type="entry name" value="6-PHOSPHOGLUCONATE DEHYDROGENASE NADP-BINDING DOMAIN-CONTAINING PROTEIN-RELATED"/>
    <property type="match status" value="1"/>
</dbReference>
<evidence type="ECO:0000313" key="5">
    <source>
        <dbReference type="Proteomes" id="UP000027195"/>
    </source>
</evidence>
<comment type="similarity">
    <text evidence="1">Belongs to the HIBADH-related family. NP60 subfamily.</text>
</comment>
<dbReference type="GO" id="GO:0016491">
    <property type="term" value="F:oxidoreductase activity"/>
    <property type="evidence" value="ECO:0007669"/>
    <property type="project" value="InterPro"/>
</dbReference>
<dbReference type="SUPFAM" id="SSF48179">
    <property type="entry name" value="6-phosphogluconate dehydrogenase C-terminal domain-like"/>
    <property type="match status" value="1"/>
</dbReference>
<name>A0A067MRB9_BOTB1</name>
<reference evidence="5" key="1">
    <citation type="journal article" date="2014" name="Proc. Natl. Acad. Sci. U.S.A.">
        <title>Extensive sampling of basidiomycete genomes demonstrates inadequacy of the white-rot/brown-rot paradigm for wood decay fungi.</title>
        <authorList>
            <person name="Riley R."/>
            <person name="Salamov A.A."/>
            <person name="Brown D.W."/>
            <person name="Nagy L.G."/>
            <person name="Floudas D."/>
            <person name="Held B.W."/>
            <person name="Levasseur A."/>
            <person name="Lombard V."/>
            <person name="Morin E."/>
            <person name="Otillar R."/>
            <person name="Lindquist E.A."/>
            <person name="Sun H."/>
            <person name="LaButti K.M."/>
            <person name="Schmutz J."/>
            <person name="Jabbour D."/>
            <person name="Luo H."/>
            <person name="Baker S.E."/>
            <person name="Pisabarro A.G."/>
            <person name="Walton J.D."/>
            <person name="Blanchette R.A."/>
            <person name="Henrissat B."/>
            <person name="Martin F."/>
            <person name="Cullen D."/>
            <person name="Hibbett D.S."/>
            <person name="Grigoriev I.V."/>
        </authorList>
    </citation>
    <scope>NUCLEOTIDE SEQUENCE [LARGE SCALE GENOMIC DNA]</scope>
    <source>
        <strain evidence="5">FD-172 SS1</strain>
    </source>
</reference>
<dbReference type="PANTHER" id="PTHR43580">
    <property type="entry name" value="OXIDOREDUCTASE GLYR1-RELATED"/>
    <property type="match status" value="1"/>
</dbReference>
<dbReference type="AlphaFoldDB" id="A0A067MRB9"/>
<dbReference type="InterPro" id="IPR051265">
    <property type="entry name" value="HIBADH-related_NP60_sf"/>
</dbReference>
<dbReference type="InterPro" id="IPR006115">
    <property type="entry name" value="6PGDH_NADP-bd"/>
</dbReference>
<gene>
    <name evidence="4" type="ORF">BOTBODRAFT_554867</name>
</gene>
<dbReference type="GO" id="GO:0050661">
    <property type="term" value="F:NADP binding"/>
    <property type="evidence" value="ECO:0007669"/>
    <property type="project" value="InterPro"/>
</dbReference>
<dbReference type="PROSITE" id="PS00895">
    <property type="entry name" value="3_HYDROXYISOBUT_DH"/>
    <property type="match status" value="1"/>
</dbReference>
<evidence type="ECO:0000313" key="4">
    <source>
        <dbReference type="EMBL" id="KDQ18273.1"/>
    </source>
</evidence>
<organism evidence="4 5">
    <name type="scientific">Botryobasidium botryosum (strain FD-172 SS1)</name>
    <dbReference type="NCBI Taxonomy" id="930990"/>
    <lineage>
        <taxon>Eukaryota</taxon>
        <taxon>Fungi</taxon>
        <taxon>Dikarya</taxon>
        <taxon>Basidiomycota</taxon>
        <taxon>Agaricomycotina</taxon>
        <taxon>Agaricomycetes</taxon>
        <taxon>Cantharellales</taxon>
        <taxon>Botryobasidiaceae</taxon>
        <taxon>Botryobasidium</taxon>
    </lineage>
</organism>
<keyword evidence="5" id="KW-1185">Reference proteome</keyword>
<proteinExistence type="inferred from homology"/>